<feature type="compositionally biased region" description="Basic and acidic residues" evidence="1">
    <location>
        <begin position="1"/>
        <end position="31"/>
    </location>
</feature>
<gene>
    <name evidence="2" type="ORF">Tci_697353</name>
</gene>
<dbReference type="EMBL" id="BKCJ010586013">
    <property type="protein sequence ID" value="GFB25382.1"/>
    <property type="molecule type" value="Genomic_DNA"/>
</dbReference>
<feature type="compositionally biased region" description="Pro residues" evidence="1">
    <location>
        <begin position="130"/>
        <end position="140"/>
    </location>
</feature>
<evidence type="ECO:0000313" key="2">
    <source>
        <dbReference type="EMBL" id="GFB25382.1"/>
    </source>
</evidence>
<name>A0A699L575_TANCI</name>
<feature type="region of interest" description="Disordered" evidence="1">
    <location>
        <begin position="1"/>
        <end position="140"/>
    </location>
</feature>
<feature type="compositionally biased region" description="Acidic residues" evidence="1">
    <location>
        <begin position="80"/>
        <end position="110"/>
    </location>
</feature>
<feature type="compositionally biased region" description="Polar residues" evidence="1">
    <location>
        <begin position="116"/>
        <end position="126"/>
    </location>
</feature>
<evidence type="ECO:0000256" key="1">
    <source>
        <dbReference type="SAM" id="MobiDB-lite"/>
    </source>
</evidence>
<feature type="compositionally biased region" description="Polar residues" evidence="1">
    <location>
        <begin position="63"/>
        <end position="72"/>
    </location>
</feature>
<protein>
    <submittedName>
        <fullName evidence="2">Uncharacterized protein</fullName>
    </submittedName>
</protein>
<organism evidence="2">
    <name type="scientific">Tanacetum cinerariifolium</name>
    <name type="common">Dalmatian daisy</name>
    <name type="synonym">Chrysanthemum cinerariifolium</name>
    <dbReference type="NCBI Taxonomy" id="118510"/>
    <lineage>
        <taxon>Eukaryota</taxon>
        <taxon>Viridiplantae</taxon>
        <taxon>Streptophyta</taxon>
        <taxon>Embryophyta</taxon>
        <taxon>Tracheophyta</taxon>
        <taxon>Spermatophyta</taxon>
        <taxon>Magnoliopsida</taxon>
        <taxon>eudicotyledons</taxon>
        <taxon>Gunneridae</taxon>
        <taxon>Pentapetalae</taxon>
        <taxon>asterids</taxon>
        <taxon>campanulids</taxon>
        <taxon>Asterales</taxon>
        <taxon>Asteraceae</taxon>
        <taxon>Asteroideae</taxon>
        <taxon>Anthemideae</taxon>
        <taxon>Anthemidinae</taxon>
        <taxon>Tanacetum</taxon>
    </lineage>
</organism>
<accession>A0A699L575</accession>
<comment type="caution">
    <text evidence="2">The sequence shown here is derived from an EMBL/GenBank/DDBJ whole genome shotgun (WGS) entry which is preliminary data.</text>
</comment>
<proteinExistence type="predicted"/>
<reference evidence="2" key="1">
    <citation type="journal article" date="2019" name="Sci. Rep.">
        <title>Draft genome of Tanacetum cinerariifolium, the natural source of mosquito coil.</title>
        <authorList>
            <person name="Yamashiro T."/>
            <person name="Shiraishi A."/>
            <person name="Satake H."/>
            <person name="Nakayama K."/>
        </authorList>
    </citation>
    <scope>NUCLEOTIDE SEQUENCE</scope>
</reference>
<dbReference type="AlphaFoldDB" id="A0A699L575"/>
<sequence>MLDETIARGDVNPDKILRKRNHGDNDDKDPSARPNQMKKAKKRRTNESKSSKKSLTSKETSKGNTSFKTSKSGKYVTIEESVDEPTEEVAMDAEENLANDDVVNDVDQQQDDSVPKTDNATKNNWFKQPLRPPTPDPEWN</sequence>